<evidence type="ECO:0000259" key="11">
    <source>
        <dbReference type="PROSITE" id="PS52012"/>
    </source>
</evidence>
<feature type="non-terminal residue" evidence="12">
    <location>
        <position position="1"/>
    </location>
</feature>
<dbReference type="EMBL" id="KI911176">
    <property type="protein sequence ID" value="ETR97153.1"/>
    <property type="molecule type" value="Genomic_DNA"/>
</dbReference>
<feature type="non-terminal residue" evidence="12">
    <location>
        <position position="89"/>
    </location>
</feature>
<keyword evidence="5" id="KW-0336">GPI-anchor</keyword>
<feature type="binding site" description="axial binding residue" evidence="9">
    <location>
        <position position="42"/>
    </location>
    <ligand>
        <name>heme</name>
        <dbReference type="ChEBI" id="CHEBI:30413"/>
    </ligand>
    <ligandPart>
        <name>Fe</name>
        <dbReference type="ChEBI" id="CHEBI:18248"/>
    </ligandPart>
</feature>
<gene>
    <name evidence="12" type="ORF">M419DRAFT_43045</name>
</gene>
<dbReference type="GO" id="GO:0098552">
    <property type="term" value="C:side of membrane"/>
    <property type="evidence" value="ECO:0007669"/>
    <property type="project" value="UniProtKB-KW"/>
</dbReference>
<evidence type="ECO:0000313" key="12">
    <source>
        <dbReference type="EMBL" id="ETR97153.1"/>
    </source>
</evidence>
<protein>
    <recommendedName>
        <fullName evidence="11">CFEM domain-containing protein</fullName>
    </recommendedName>
</protein>
<evidence type="ECO:0000256" key="3">
    <source>
        <dbReference type="ARBA" id="ARBA00010031"/>
    </source>
</evidence>
<dbReference type="InterPro" id="IPR008427">
    <property type="entry name" value="Extracellular_membr_CFEM_dom"/>
</dbReference>
<dbReference type="PROSITE" id="PS52012">
    <property type="entry name" value="CFEM"/>
    <property type="match status" value="1"/>
</dbReference>
<feature type="chain" id="PRO_5001533441" description="CFEM domain-containing protein" evidence="10">
    <location>
        <begin position="19"/>
        <end position="89"/>
    </location>
</feature>
<evidence type="ECO:0000313" key="13">
    <source>
        <dbReference type="Proteomes" id="UP000024376"/>
    </source>
</evidence>
<keyword evidence="8" id="KW-0449">Lipoprotein</keyword>
<keyword evidence="9" id="KW-0479">Metal-binding</keyword>
<evidence type="ECO:0000256" key="1">
    <source>
        <dbReference type="ARBA" id="ARBA00004589"/>
    </source>
</evidence>
<evidence type="ECO:0000256" key="10">
    <source>
        <dbReference type="SAM" id="SignalP"/>
    </source>
</evidence>
<reference evidence="13" key="1">
    <citation type="journal article" date="2013" name="Ind. Biotechnol.">
        <title>Comparative genomics analysis of Trichoderma reesei strains.</title>
        <authorList>
            <person name="Koike H."/>
            <person name="Aerts A."/>
            <person name="LaButti K."/>
            <person name="Grigoriev I.V."/>
            <person name="Baker S.E."/>
        </authorList>
    </citation>
    <scope>NUCLEOTIDE SEQUENCE [LARGE SCALE GENOMIC DNA]</scope>
    <source>
        <strain evidence="13">ATCC 56765 / BCRC 32924 / NRRL 11460 / Rut C-30</strain>
    </source>
</reference>
<evidence type="ECO:0000256" key="9">
    <source>
        <dbReference type="PROSITE-ProRule" id="PRU01356"/>
    </source>
</evidence>
<keyword evidence="9" id="KW-0349">Heme</keyword>
<dbReference type="AlphaFoldDB" id="A0A024RVP3"/>
<dbReference type="OrthoDB" id="4900576at2759"/>
<feature type="signal peptide" evidence="10">
    <location>
        <begin position="1"/>
        <end position="18"/>
    </location>
</feature>
<comment type="subcellular location">
    <subcellularLocation>
        <location evidence="1">Membrane</location>
        <topology evidence="1">Lipid-anchor</topology>
        <topology evidence="1">GPI-anchor</topology>
    </subcellularLocation>
    <subcellularLocation>
        <location evidence="2">Secreted</location>
    </subcellularLocation>
</comment>
<keyword evidence="7 9" id="KW-1015">Disulfide bond</keyword>
<keyword evidence="6 10" id="KW-0732">Signal</keyword>
<keyword evidence="9" id="KW-0408">Iron</keyword>
<sequence length="89" mass="9349">SLFFAASMAVAVAAKTLSDVLPKCAVDCANESLKTAKCKLDDTACICADQETYQTLLQPATECMLKECGQAETLKNVVPAVINFCAAAN</sequence>
<comment type="caution">
    <text evidence="9">Lacks conserved residue(s) required for the propagation of feature annotation.</text>
</comment>
<name>A0A024RVP3_HYPJR</name>
<dbReference type="Pfam" id="PF05730">
    <property type="entry name" value="CFEM"/>
    <property type="match status" value="1"/>
</dbReference>
<evidence type="ECO:0000256" key="4">
    <source>
        <dbReference type="ARBA" id="ARBA00022525"/>
    </source>
</evidence>
<feature type="disulfide bond" evidence="9">
    <location>
        <begin position="38"/>
        <end position="45"/>
    </location>
</feature>
<keyword evidence="5" id="KW-0325">Glycoprotein</keyword>
<dbReference type="Proteomes" id="UP000024376">
    <property type="component" value="Unassembled WGS sequence"/>
</dbReference>
<evidence type="ECO:0000256" key="5">
    <source>
        <dbReference type="ARBA" id="ARBA00022622"/>
    </source>
</evidence>
<proteinExistence type="inferred from homology"/>
<evidence type="ECO:0000256" key="6">
    <source>
        <dbReference type="ARBA" id="ARBA00022729"/>
    </source>
</evidence>
<evidence type="ECO:0000256" key="8">
    <source>
        <dbReference type="ARBA" id="ARBA00023288"/>
    </source>
</evidence>
<keyword evidence="5" id="KW-0472">Membrane</keyword>
<dbReference type="GO" id="GO:0046872">
    <property type="term" value="F:metal ion binding"/>
    <property type="evidence" value="ECO:0007669"/>
    <property type="project" value="UniProtKB-UniRule"/>
</dbReference>
<organism evidence="12 13">
    <name type="scientific">Hypocrea jecorina (strain ATCC 56765 / BCRC 32924 / NRRL 11460 / Rut C-30)</name>
    <name type="common">Trichoderma reesei</name>
    <dbReference type="NCBI Taxonomy" id="1344414"/>
    <lineage>
        <taxon>Eukaryota</taxon>
        <taxon>Fungi</taxon>
        <taxon>Dikarya</taxon>
        <taxon>Ascomycota</taxon>
        <taxon>Pezizomycotina</taxon>
        <taxon>Sordariomycetes</taxon>
        <taxon>Hypocreomycetidae</taxon>
        <taxon>Hypocreales</taxon>
        <taxon>Hypocreaceae</taxon>
        <taxon>Trichoderma</taxon>
    </lineage>
</organism>
<keyword evidence="4" id="KW-0964">Secreted</keyword>
<dbReference type="GO" id="GO:0005576">
    <property type="term" value="C:extracellular region"/>
    <property type="evidence" value="ECO:0007669"/>
    <property type="project" value="UniProtKB-SubCell"/>
</dbReference>
<evidence type="ECO:0000256" key="2">
    <source>
        <dbReference type="ARBA" id="ARBA00004613"/>
    </source>
</evidence>
<dbReference type="HOGENOM" id="CLU_063084_6_2_1"/>
<feature type="domain" description="CFEM" evidence="11">
    <location>
        <begin position="1"/>
        <end position="89"/>
    </location>
</feature>
<accession>A0A024RVP3</accession>
<dbReference type="KEGG" id="trr:M419DRAFT_43045"/>
<comment type="similarity">
    <text evidence="3">Belongs to the RBT5 family.</text>
</comment>
<evidence type="ECO:0000256" key="7">
    <source>
        <dbReference type="ARBA" id="ARBA00023157"/>
    </source>
</evidence>